<dbReference type="EnsemblMetazoa" id="Aqu2.1.34323_001">
    <property type="protein sequence ID" value="Aqu2.1.34323_001"/>
    <property type="gene ID" value="Aqu2.1.34323"/>
</dbReference>
<protein>
    <submittedName>
        <fullName evidence="2">Uncharacterized protein</fullName>
    </submittedName>
</protein>
<reference evidence="2" key="1">
    <citation type="submission" date="2017-05" db="UniProtKB">
        <authorList>
            <consortium name="EnsemblMetazoa"/>
        </authorList>
    </citation>
    <scope>IDENTIFICATION</scope>
</reference>
<keyword evidence="1" id="KW-1133">Transmembrane helix</keyword>
<accession>A0A1X7V2T6</accession>
<dbReference type="InParanoid" id="A0A1X7V2T6"/>
<sequence>MHVYYSLRQLHKGYYHKLLCHGVLSCLVVVLSGLMAPHLS</sequence>
<feature type="transmembrane region" description="Helical" evidence="1">
    <location>
        <begin position="18"/>
        <end position="39"/>
    </location>
</feature>
<organism evidence="2">
    <name type="scientific">Amphimedon queenslandica</name>
    <name type="common">Sponge</name>
    <dbReference type="NCBI Taxonomy" id="400682"/>
    <lineage>
        <taxon>Eukaryota</taxon>
        <taxon>Metazoa</taxon>
        <taxon>Porifera</taxon>
        <taxon>Demospongiae</taxon>
        <taxon>Heteroscleromorpha</taxon>
        <taxon>Haplosclerida</taxon>
        <taxon>Niphatidae</taxon>
        <taxon>Amphimedon</taxon>
    </lineage>
</organism>
<keyword evidence="1" id="KW-0812">Transmembrane</keyword>
<name>A0A1X7V2T6_AMPQE</name>
<evidence type="ECO:0000256" key="1">
    <source>
        <dbReference type="SAM" id="Phobius"/>
    </source>
</evidence>
<evidence type="ECO:0000313" key="2">
    <source>
        <dbReference type="EnsemblMetazoa" id="Aqu2.1.34323_001"/>
    </source>
</evidence>
<proteinExistence type="predicted"/>
<keyword evidence="1" id="KW-0472">Membrane</keyword>
<dbReference type="AlphaFoldDB" id="A0A1X7V2T6"/>